<evidence type="ECO:0000259" key="2">
    <source>
        <dbReference type="Pfam" id="PF02978"/>
    </source>
</evidence>
<sequence>MASLMGKLPGMGQIPDNVKSQMDDKVLVRMEAIINSMTLKERAKPEIIKGSRKRRIAQGCGMQVQDVNRLLKTVRRHAAHDEEDEEGRDGEDDAEYEGDDAARLPGSLISRPGSLAISAPGCARHPHVLRVRCGGCAHAGTELAAPPTAFYSRVINC</sequence>
<dbReference type="SUPFAM" id="SSF47446">
    <property type="entry name" value="Signal peptide-binding domain"/>
    <property type="match status" value="1"/>
</dbReference>
<accession>A0A447TXJ2</accession>
<evidence type="ECO:0000313" key="4">
    <source>
        <dbReference type="Proteomes" id="UP000269208"/>
    </source>
</evidence>
<evidence type="ECO:0000313" key="3">
    <source>
        <dbReference type="EMBL" id="VEB55590.1"/>
    </source>
</evidence>
<dbReference type="Proteomes" id="UP000269208">
    <property type="component" value="Chromosome"/>
</dbReference>
<dbReference type="InterPro" id="IPR036891">
    <property type="entry name" value="Signal_recog_part_SRP54_M_sf"/>
</dbReference>
<protein>
    <submittedName>
        <fullName evidence="3">Signal recognition particle protein</fullName>
    </submittedName>
</protein>
<dbReference type="GO" id="GO:0048500">
    <property type="term" value="C:signal recognition particle"/>
    <property type="evidence" value="ECO:0007669"/>
    <property type="project" value="InterPro"/>
</dbReference>
<dbReference type="GO" id="GO:0008312">
    <property type="term" value="F:7S RNA binding"/>
    <property type="evidence" value="ECO:0007669"/>
    <property type="project" value="InterPro"/>
</dbReference>
<dbReference type="GO" id="GO:0006614">
    <property type="term" value="P:SRP-dependent cotranslational protein targeting to membrane"/>
    <property type="evidence" value="ECO:0007669"/>
    <property type="project" value="InterPro"/>
</dbReference>
<feature type="region of interest" description="Disordered" evidence="1">
    <location>
        <begin position="75"/>
        <end position="105"/>
    </location>
</feature>
<proteinExistence type="predicted"/>
<organism evidence="3 4">
    <name type="scientific">Salmonella enterica I</name>
    <dbReference type="NCBI Taxonomy" id="59201"/>
    <lineage>
        <taxon>Bacteria</taxon>
        <taxon>Pseudomonadati</taxon>
        <taxon>Pseudomonadota</taxon>
        <taxon>Gammaproteobacteria</taxon>
        <taxon>Enterobacterales</taxon>
        <taxon>Enterobacteriaceae</taxon>
        <taxon>Salmonella</taxon>
    </lineage>
</organism>
<dbReference type="InterPro" id="IPR004125">
    <property type="entry name" value="Signal_recog_particle_SRP54_M"/>
</dbReference>
<evidence type="ECO:0000256" key="1">
    <source>
        <dbReference type="SAM" id="MobiDB-lite"/>
    </source>
</evidence>
<dbReference type="Pfam" id="PF02978">
    <property type="entry name" value="SRP_SPB"/>
    <property type="match status" value="1"/>
</dbReference>
<reference evidence="3 4" key="1">
    <citation type="submission" date="2018-12" db="EMBL/GenBank/DDBJ databases">
        <authorList>
            <consortium name="Pathogen Informatics"/>
        </authorList>
    </citation>
    <scope>NUCLEOTIDE SEQUENCE [LARGE SCALE GENOMIC DNA]</scope>
    <source>
        <strain evidence="3 4">NCTC6754</strain>
    </source>
</reference>
<feature type="domain" description="Signal recognition particle SRP54 subunit M-domain" evidence="2">
    <location>
        <begin position="1"/>
        <end position="76"/>
    </location>
</feature>
<dbReference type="EMBL" id="LR134190">
    <property type="protein sequence ID" value="VEB55590.1"/>
    <property type="molecule type" value="Genomic_DNA"/>
</dbReference>
<dbReference type="Gene3D" id="1.10.260.30">
    <property type="entry name" value="Signal recognition particle, SRP54 subunit, M-domain"/>
    <property type="match status" value="1"/>
</dbReference>
<gene>
    <name evidence="3" type="primary">ffh_3</name>
    <name evidence="3" type="ORF">NCTC6754_03911</name>
</gene>
<feature type="compositionally biased region" description="Acidic residues" evidence="1">
    <location>
        <begin position="81"/>
        <end position="99"/>
    </location>
</feature>
<name>A0A447TXJ2_SALET</name>
<dbReference type="AlphaFoldDB" id="A0A447TXJ2"/>